<organism evidence="2 3">
    <name type="scientific">Marasmiellus scandens</name>
    <dbReference type="NCBI Taxonomy" id="2682957"/>
    <lineage>
        <taxon>Eukaryota</taxon>
        <taxon>Fungi</taxon>
        <taxon>Dikarya</taxon>
        <taxon>Basidiomycota</taxon>
        <taxon>Agaricomycotina</taxon>
        <taxon>Agaricomycetes</taxon>
        <taxon>Agaricomycetidae</taxon>
        <taxon>Agaricales</taxon>
        <taxon>Marasmiineae</taxon>
        <taxon>Omphalotaceae</taxon>
        <taxon>Marasmiellus</taxon>
    </lineage>
</organism>
<dbReference type="CDD" id="cd23507">
    <property type="entry name" value="hydrophobin_I"/>
    <property type="match status" value="1"/>
</dbReference>
<evidence type="ECO:0000313" key="2">
    <source>
        <dbReference type="EMBL" id="KAK7451781.1"/>
    </source>
</evidence>
<name>A0ABR1J783_9AGAR</name>
<evidence type="ECO:0008006" key="4">
    <source>
        <dbReference type="Google" id="ProtNLM"/>
    </source>
</evidence>
<evidence type="ECO:0000256" key="1">
    <source>
        <dbReference type="SAM" id="SignalP"/>
    </source>
</evidence>
<reference evidence="2 3" key="1">
    <citation type="submission" date="2024-01" db="EMBL/GenBank/DDBJ databases">
        <title>A draft genome for the cacao thread blight pathogen Marasmiellus scandens.</title>
        <authorList>
            <person name="Baruah I.K."/>
            <person name="Leung J."/>
            <person name="Bukari Y."/>
            <person name="Amoako-Attah I."/>
            <person name="Meinhardt L.W."/>
            <person name="Bailey B.A."/>
            <person name="Cohen S.P."/>
        </authorList>
    </citation>
    <scope>NUCLEOTIDE SEQUENCE [LARGE SCALE GENOMIC DNA]</scope>
    <source>
        <strain evidence="2 3">GH-19</strain>
    </source>
</reference>
<evidence type="ECO:0000313" key="3">
    <source>
        <dbReference type="Proteomes" id="UP001498398"/>
    </source>
</evidence>
<dbReference type="EMBL" id="JBANRG010000030">
    <property type="protein sequence ID" value="KAK7451781.1"/>
    <property type="molecule type" value="Genomic_DNA"/>
</dbReference>
<protein>
    <recommendedName>
        <fullName evidence="4">Hydrophobin</fullName>
    </recommendedName>
</protein>
<accession>A0ABR1J783</accession>
<feature type="signal peptide" evidence="1">
    <location>
        <begin position="1"/>
        <end position="24"/>
    </location>
</feature>
<feature type="chain" id="PRO_5046144489" description="Hydrophobin" evidence="1">
    <location>
        <begin position="25"/>
        <end position="109"/>
    </location>
</feature>
<keyword evidence="3" id="KW-1185">Reference proteome</keyword>
<dbReference type="Proteomes" id="UP001498398">
    <property type="component" value="Unassembled WGS sequence"/>
</dbReference>
<gene>
    <name evidence="2" type="ORF">VKT23_012460</name>
</gene>
<keyword evidence="1" id="KW-0732">Signal</keyword>
<sequence>MFNRLSALVVATITLVMVVPQAKAQCPTGSVPECCDTTIAITTSTPLDPVAALILGLLGIPTSTATGSVGVDCQPGSNCDDPLCCTTAATVNIPLLGGLTPVAAGCVPA</sequence>
<proteinExistence type="predicted"/>
<comment type="caution">
    <text evidence="2">The sequence shown here is derived from an EMBL/GenBank/DDBJ whole genome shotgun (WGS) entry which is preliminary data.</text>
</comment>